<dbReference type="Pfam" id="PF01757">
    <property type="entry name" value="Acyl_transf_3"/>
    <property type="match status" value="2"/>
</dbReference>
<dbReference type="InterPro" id="IPR052728">
    <property type="entry name" value="O2_lipid_transport_reg"/>
</dbReference>
<evidence type="ECO:0000313" key="5">
    <source>
        <dbReference type="WBParaSite" id="SMUV_0000794101-mRNA-1"/>
    </source>
</evidence>
<feature type="transmembrane region" description="Helical" evidence="1">
    <location>
        <begin position="527"/>
        <end position="546"/>
    </location>
</feature>
<feature type="chain" id="PRO_5007631568" evidence="2">
    <location>
        <begin position="26"/>
        <end position="1152"/>
    </location>
</feature>
<feature type="transmembrane region" description="Helical" evidence="1">
    <location>
        <begin position="1010"/>
        <end position="1028"/>
    </location>
</feature>
<feature type="transmembrane region" description="Helical" evidence="1">
    <location>
        <begin position="335"/>
        <end position="355"/>
    </location>
</feature>
<feature type="transmembrane region" description="Helical" evidence="1">
    <location>
        <begin position="729"/>
        <end position="749"/>
    </location>
</feature>
<feature type="transmembrane region" description="Helical" evidence="1">
    <location>
        <begin position="843"/>
        <end position="861"/>
    </location>
</feature>
<accession>A0A158R5S2</accession>
<feature type="transmembrane region" description="Helical" evidence="1">
    <location>
        <begin position="666"/>
        <end position="687"/>
    </location>
</feature>
<evidence type="ECO:0000256" key="2">
    <source>
        <dbReference type="SAM" id="SignalP"/>
    </source>
</evidence>
<feature type="signal peptide" evidence="2">
    <location>
        <begin position="1"/>
        <end position="25"/>
    </location>
</feature>
<feature type="transmembrane region" description="Helical" evidence="1">
    <location>
        <begin position="897"/>
        <end position="917"/>
    </location>
</feature>
<dbReference type="PANTHER" id="PTHR11161">
    <property type="entry name" value="O-ACYLTRANSFERASE"/>
    <property type="match status" value="1"/>
</dbReference>
<feature type="transmembrane region" description="Helical" evidence="1">
    <location>
        <begin position="1116"/>
        <end position="1138"/>
    </location>
</feature>
<dbReference type="InterPro" id="IPR002656">
    <property type="entry name" value="Acyl_transf_3_dom"/>
</dbReference>
<keyword evidence="1" id="KW-1133">Transmembrane helix</keyword>
<feature type="transmembrane region" description="Helical" evidence="1">
    <location>
        <begin position="375"/>
        <end position="394"/>
    </location>
</feature>
<feature type="transmembrane region" description="Helical" evidence="1">
    <location>
        <begin position="457"/>
        <end position="474"/>
    </location>
</feature>
<feature type="transmembrane region" description="Helical" evidence="1">
    <location>
        <begin position="282"/>
        <end position="306"/>
    </location>
</feature>
<feature type="transmembrane region" description="Helical" evidence="1">
    <location>
        <begin position="1073"/>
        <end position="1096"/>
    </location>
</feature>
<name>A0A158R5S2_9BILA</name>
<sequence length="1152" mass="133548">MPKCALVYWSLKIAILSSIVTHSESKTYGENLQLQDSANAVADTCKSAINFFDRYMSLSNETVVKHEILDTFFGKGLRSELVSDDRFFYRMLQCFKFAAITQNVVPKHVFYYCYGYDVDNPESTAYSICIPSACANYNQTLLENWKEFTTFGEDKTALTAVRCVRSLSEKQWYQKLWPYLTLLFILGLILIASMATVYDYQRSKCQQSLLQEVFLAFSIKQNLWTIFVPSSRGRRTITCMYGIRTLTMVWIVIGHSQIWIMPYLENPDELRADIANNFYNQWIANFLLTVDVFLVLSGTVNAYGWFSKISCMEVKPGWSSYAYWLRFYRHRLIRLWPAHFYTLIGVLFLNSVNFHEYWPEQDPVVQCSKYWWHNLYVSVEFIFYLISPIFLLALKSGKIRGIVLCCAVIVASSVLRGYAMIAYNMPATQLGWVKPTIFTANFMQQFEEMYIKPHYRIGPYIIGILLGYYLQTINNKLPKKSDKFSCIGWISSVVFGLFTTFALYPILLGWYWPTYYVVYGAIHRVTFALAIAWLIYACHAGIAGWINTFLSSRLFYPFSALTYSIYLSHIPVLLGSFVTLPFPYHFVSKIPLILNALASTFIASILGLQCSLLSELPAINIEKVFLSRKKATENWQAVISDDSDKTPITEVTCIRSRSEKLWYQRVGPVICFLYLIILIMIASLATVFDYQRKNKTRTLLRKLFLSFSAKRNFLKVLKPYQNEKKVITCMYGIRCFTILWIIFGHSLSFVKPFVENVDEYKRHISNNVLNIWIANYLLAVDTFFVLGGTVNAYGWFSKIEQTISHKMLKRNDENRNLSFLEIKPGWRSYNYWLKFYMHRIVRLWPAHFYTLLEVIFMSSLHPHQHWPEVDPITQCSKNWWQNLLFVSSLFSNSCMGWTYISTEFIFYLISPLFLLTLRASKIRGIVLCCAVIVASSVLRGYAMIAYNMPATQLEWVKPTIFTANFMQQFEWMYIKPQYRIGPYIIGLLLGHRLSLIKNGIKQQHNKCQCLVTWIFASITGIISIFGLFPISKNWQWPAYYVVYGALHRVLFATSVAWIVYACYVGNGGFLNNFLSLPIFGTFSSISYTVYLCHMPVVFGSYYQLSFPYSYISKLPLLLNTTWCAALSCILALQCTLLCEIPAVNIEKIFLSN</sequence>
<feature type="transmembrane region" description="Helical" evidence="1">
    <location>
        <begin position="769"/>
        <end position="796"/>
    </location>
</feature>
<feature type="transmembrane region" description="Helical" evidence="1">
    <location>
        <begin position="401"/>
        <end position="423"/>
    </location>
</feature>
<dbReference type="GO" id="GO:0016747">
    <property type="term" value="F:acyltransferase activity, transferring groups other than amino-acyl groups"/>
    <property type="evidence" value="ECO:0007669"/>
    <property type="project" value="InterPro"/>
</dbReference>
<keyword evidence="1" id="KW-0472">Membrane</keyword>
<keyword evidence="2" id="KW-0732">Signal</keyword>
<evidence type="ECO:0000259" key="3">
    <source>
        <dbReference type="Pfam" id="PF01757"/>
    </source>
</evidence>
<feature type="domain" description="Acyltransferase 3" evidence="3">
    <location>
        <begin position="732"/>
        <end position="1131"/>
    </location>
</feature>
<organism evidence="4 5">
    <name type="scientific">Syphacia muris</name>
    <dbReference type="NCBI Taxonomy" id="451379"/>
    <lineage>
        <taxon>Eukaryota</taxon>
        <taxon>Metazoa</taxon>
        <taxon>Ecdysozoa</taxon>
        <taxon>Nematoda</taxon>
        <taxon>Chromadorea</taxon>
        <taxon>Rhabditida</taxon>
        <taxon>Spirurina</taxon>
        <taxon>Oxyuridomorpha</taxon>
        <taxon>Oxyuroidea</taxon>
        <taxon>Oxyuridae</taxon>
        <taxon>Syphacia</taxon>
    </lineage>
</organism>
<feature type="transmembrane region" description="Helical" evidence="1">
    <location>
        <begin position="1040"/>
        <end position="1061"/>
    </location>
</feature>
<reference evidence="5" key="1">
    <citation type="submission" date="2016-04" db="UniProtKB">
        <authorList>
            <consortium name="WormBaseParasite"/>
        </authorList>
    </citation>
    <scope>IDENTIFICATION</scope>
</reference>
<dbReference type="WBParaSite" id="SMUV_0000794101-mRNA-1">
    <property type="protein sequence ID" value="SMUV_0000794101-mRNA-1"/>
    <property type="gene ID" value="SMUV_0000794101"/>
</dbReference>
<feature type="transmembrane region" description="Helical" evidence="1">
    <location>
        <begin position="486"/>
        <end position="507"/>
    </location>
</feature>
<protein>
    <submittedName>
        <fullName evidence="5">Acyl_transf_3 domain-containing protein</fullName>
    </submittedName>
</protein>
<feature type="domain" description="Acyltransferase 3" evidence="3">
    <location>
        <begin position="242"/>
        <end position="606"/>
    </location>
</feature>
<keyword evidence="4" id="KW-1185">Reference proteome</keyword>
<proteinExistence type="predicted"/>
<evidence type="ECO:0000313" key="4">
    <source>
        <dbReference type="Proteomes" id="UP000046393"/>
    </source>
</evidence>
<dbReference type="AlphaFoldDB" id="A0A158R5S2"/>
<feature type="transmembrane region" description="Helical" evidence="1">
    <location>
        <begin position="924"/>
        <end position="946"/>
    </location>
</feature>
<feature type="transmembrane region" description="Helical" evidence="1">
    <location>
        <begin position="558"/>
        <end position="580"/>
    </location>
</feature>
<dbReference type="PANTHER" id="PTHR11161:SF70">
    <property type="entry name" value="ACYLTRANSFERASE 3 DOMAIN-CONTAINING PROTEIN"/>
    <property type="match status" value="1"/>
</dbReference>
<feature type="transmembrane region" description="Helical" evidence="1">
    <location>
        <begin position="980"/>
        <end position="998"/>
    </location>
</feature>
<dbReference type="Proteomes" id="UP000046393">
    <property type="component" value="Unplaced"/>
</dbReference>
<keyword evidence="1" id="KW-0812">Transmembrane</keyword>
<feature type="transmembrane region" description="Helical" evidence="1">
    <location>
        <begin position="176"/>
        <end position="198"/>
    </location>
</feature>
<evidence type="ECO:0000256" key="1">
    <source>
        <dbReference type="SAM" id="Phobius"/>
    </source>
</evidence>
<feature type="transmembrane region" description="Helical" evidence="1">
    <location>
        <begin position="241"/>
        <end position="262"/>
    </location>
</feature>